<proteinExistence type="predicted"/>
<dbReference type="STRING" id="1993.SAMN04489713_11317"/>
<feature type="transmembrane region" description="Helical" evidence="5">
    <location>
        <begin position="360"/>
        <end position="378"/>
    </location>
</feature>
<gene>
    <name evidence="7" type="ORF">SAMN04489713_11317</name>
</gene>
<dbReference type="SUPFAM" id="SSF103473">
    <property type="entry name" value="MFS general substrate transporter"/>
    <property type="match status" value="1"/>
</dbReference>
<protein>
    <submittedName>
        <fullName evidence="7">Predicted arabinose efflux permease, MFS family</fullName>
    </submittedName>
</protein>
<feature type="transmembrane region" description="Helical" evidence="5">
    <location>
        <begin position="120"/>
        <end position="145"/>
    </location>
</feature>
<keyword evidence="3 5" id="KW-1133">Transmembrane helix</keyword>
<dbReference type="PROSITE" id="PS50850">
    <property type="entry name" value="MFS"/>
    <property type="match status" value="1"/>
</dbReference>
<dbReference type="Proteomes" id="UP000183413">
    <property type="component" value="Unassembled WGS sequence"/>
</dbReference>
<feature type="transmembrane region" description="Helical" evidence="5">
    <location>
        <begin position="21"/>
        <end position="42"/>
    </location>
</feature>
<dbReference type="eggNOG" id="COG2814">
    <property type="taxonomic scope" value="Bacteria"/>
</dbReference>
<keyword evidence="2 5" id="KW-0812">Transmembrane</keyword>
<dbReference type="Pfam" id="PF07690">
    <property type="entry name" value="MFS_1"/>
    <property type="match status" value="1"/>
</dbReference>
<dbReference type="InterPro" id="IPR036259">
    <property type="entry name" value="MFS_trans_sf"/>
</dbReference>
<evidence type="ECO:0000313" key="7">
    <source>
        <dbReference type="EMBL" id="SFP29647.1"/>
    </source>
</evidence>
<keyword evidence="8" id="KW-1185">Reference proteome</keyword>
<dbReference type="PANTHER" id="PTHR23528:SF1">
    <property type="entry name" value="MAJOR FACILITATOR SUPERFAMILY (MFS) PROFILE DOMAIN-CONTAINING PROTEIN"/>
    <property type="match status" value="1"/>
</dbReference>
<dbReference type="InParanoid" id="A0A1I5P6R9"/>
<dbReference type="EMBL" id="FOVH01000013">
    <property type="protein sequence ID" value="SFP29647.1"/>
    <property type="molecule type" value="Genomic_DNA"/>
</dbReference>
<dbReference type="AlphaFoldDB" id="A0A1I5P6R9"/>
<feature type="transmembrane region" description="Helical" evidence="5">
    <location>
        <begin position="157"/>
        <end position="181"/>
    </location>
</feature>
<evidence type="ECO:0000256" key="5">
    <source>
        <dbReference type="SAM" id="Phobius"/>
    </source>
</evidence>
<dbReference type="PANTHER" id="PTHR23528">
    <property type="match status" value="1"/>
</dbReference>
<name>A0A1I5P6R9_9ACTN</name>
<sequence length="410" mass="42575">MRHPPVLTSSPAKKSPPFASFSYSWIAALFAVTLGSWLGLLASAQVLLPSQIEVIGAARKELALGIVTAAGASAAVVSAPLMGVLSDRTRWRFGRRRSWIIGGSAVCAVALLALPLQSSLLGVGLCWALVHGGTGGVHAVVCAVVADRVEVNRRGTVFAVVDLAQPVGLVAGTLLVSSLSIEDAYPLVAGLAVLLAVPYAFIGRDVPAPARAERRQRRLPDPGSLGPEFAWAWAGRFAAQLATSLATVYLLYFLRDEIRVDDPAEGVAVLSLLFTSGIVLVGLLIGRLSDRLERRRIFVVAAALLMAVALTGMASVPTWTVAVVAATALGAGYGAHLAVGQALVTQLLRNDEDRGRDLGTMNMAGSSAVVVAPIVAIASVGLGGYTLLFLLAAVMAVVSGLLVKPIRSVR</sequence>
<evidence type="ECO:0000256" key="2">
    <source>
        <dbReference type="ARBA" id="ARBA00022692"/>
    </source>
</evidence>
<dbReference type="InterPro" id="IPR011701">
    <property type="entry name" value="MFS"/>
</dbReference>
<reference evidence="7 8" key="1">
    <citation type="submission" date="2016-10" db="EMBL/GenBank/DDBJ databases">
        <authorList>
            <person name="de Groot N.N."/>
        </authorList>
    </citation>
    <scope>NUCLEOTIDE SEQUENCE [LARGE SCALE GENOMIC DNA]</scope>
    <source>
        <strain evidence="7 8">DSM 43067</strain>
    </source>
</reference>
<comment type="subcellular location">
    <subcellularLocation>
        <location evidence="1">Cell membrane</location>
        <topology evidence="1">Multi-pass membrane protein</topology>
    </subcellularLocation>
</comment>
<feature type="transmembrane region" description="Helical" evidence="5">
    <location>
        <begin position="187"/>
        <end position="208"/>
    </location>
</feature>
<evidence type="ECO:0000256" key="3">
    <source>
        <dbReference type="ARBA" id="ARBA00022989"/>
    </source>
</evidence>
<dbReference type="Gene3D" id="1.20.1250.20">
    <property type="entry name" value="MFS general substrate transporter like domains"/>
    <property type="match status" value="2"/>
</dbReference>
<keyword evidence="4 5" id="KW-0472">Membrane</keyword>
<dbReference type="GO" id="GO:0022857">
    <property type="term" value="F:transmembrane transporter activity"/>
    <property type="evidence" value="ECO:0007669"/>
    <property type="project" value="InterPro"/>
</dbReference>
<feature type="transmembrane region" description="Helical" evidence="5">
    <location>
        <begin position="97"/>
        <end position="114"/>
    </location>
</feature>
<feature type="transmembrane region" description="Helical" evidence="5">
    <location>
        <begin position="62"/>
        <end position="85"/>
    </location>
</feature>
<dbReference type="InterPro" id="IPR020846">
    <property type="entry name" value="MFS_dom"/>
</dbReference>
<feature type="transmembrane region" description="Helical" evidence="5">
    <location>
        <begin position="322"/>
        <end position="348"/>
    </location>
</feature>
<feature type="transmembrane region" description="Helical" evidence="5">
    <location>
        <begin position="297"/>
        <end position="316"/>
    </location>
</feature>
<dbReference type="GO" id="GO:0005886">
    <property type="term" value="C:plasma membrane"/>
    <property type="evidence" value="ECO:0007669"/>
    <property type="project" value="UniProtKB-SubCell"/>
</dbReference>
<feature type="transmembrane region" description="Helical" evidence="5">
    <location>
        <begin position="229"/>
        <end position="254"/>
    </location>
</feature>
<feature type="transmembrane region" description="Helical" evidence="5">
    <location>
        <begin position="266"/>
        <end position="285"/>
    </location>
</feature>
<evidence type="ECO:0000256" key="1">
    <source>
        <dbReference type="ARBA" id="ARBA00004651"/>
    </source>
</evidence>
<evidence type="ECO:0000313" key="8">
    <source>
        <dbReference type="Proteomes" id="UP000183413"/>
    </source>
</evidence>
<organism evidence="7 8">
    <name type="scientific">Actinomadura madurae</name>
    <dbReference type="NCBI Taxonomy" id="1993"/>
    <lineage>
        <taxon>Bacteria</taxon>
        <taxon>Bacillati</taxon>
        <taxon>Actinomycetota</taxon>
        <taxon>Actinomycetes</taxon>
        <taxon>Streptosporangiales</taxon>
        <taxon>Thermomonosporaceae</taxon>
        <taxon>Actinomadura</taxon>
    </lineage>
</organism>
<feature type="transmembrane region" description="Helical" evidence="5">
    <location>
        <begin position="384"/>
        <end position="403"/>
    </location>
</feature>
<evidence type="ECO:0000259" key="6">
    <source>
        <dbReference type="PROSITE" id="PS50850"/>
    </source>
</evidence>
<accession>A0A1I5P6R9</accession>
<evidence type="ECO:0000256" key="4">
    <source>
        <dbReference type="ARBA" id="ARBA00023136"/>
    </source>
</evidence>
<feature type="domain" description="Major facilitator superfamily (MFS) profile" evidence="6">
    <location>
        <begin position="228"/>
        <end position="410"/>
    </location>
</feature>